<evidence type="ECO:0000313" key="1">
    <source>
        <dbReference type="EMBL" id="MDR7153867.1"/>
    </source>
</evidence>
<keyword evidence="2" id="KW-1185">Reference proteome</keyword>
<protein>
    <submittedName>
        <fullName evidence="1">Uncharacterized protein</fullName>
    </submittedName>
</protein>
<evidence type="ECO:0000313" key="2">
    <source>
        <dbReference type="Proteomes" id="UP001267638"/>
    </source>
</evidence>
<dbReference type="Proteomes" id="UP001267638">
    <property type="component" value="Unassembled WGS sequence"/>
</dbReference>
<comment type="caution">
    <text evidence="1">The sequence shown here is derived from an EMBL/GenBank/DDBJ whole genome shotgun (WGS) entry which is preliminary data.</text>
</comment>
<name>A0ABU1WX29_SPHXE</name>
<dbReference type="RefSeq" id="WP_310221991.1">
    <property type="nucleotide sequence ID" value="NZ_JAVDWV010000003.1"/>
</dbReference>
<dbReference type="EMBL" id="JAVDWV010000003">
    <property type="protein sequence ID" value="MDR7153867.1"/>
    <property type="molecule type" value="Genomic_DNA"/>
</dbReference>
<gene>
    <name evidence="1" type="ORF">J2W40_000670</name>
</gene>
<reference evidence="1 2" key="1">
    <citation type="submission" date="2023-07" db="EMBL/GenBank/DDBJ databases">
        <title>Sorghum-associated microbial communities from plants grown in Nebraska, USA.</title>
        <authorList>
            <person name="Schachtman D."/>
        </authorList>
    </citation>
    <scope>NUCLEOTIDE SEQUENCE [LARGE SCALE GENOMIC DNA]</scope>
    <source>
        <strain evidence="1 2">4256</strain>
    </source>
</reference>
<accession>A0ABU1WX29</accession>
<proteinExistence type="predicted"/>
<sequence length="77" mass="8346">MSRAINIKAELADVKAMCERHTLAISTIEALPAGGTRVVMLNPDGAERLRTLMKGKLIDTPVVRSSLFLARQPRSAS</sequence>
<organism evidence="1 2">
    <name type="scientific">Sphingobium xenophagum</name>
    <dbReference type="NCBI Taxonomy" id="121428"/>
    <lineage>
        <taxon>Bacteria</taxon>
        <taxon>Pseudomonadati</taxon>
        <taxon>Pseudomonadota</taxon>
        <taxon>Alphaproteobacteria</taxon>
        <taxon>Sphingomonadales</taxon>
        <taxon>Sphingomonadaceae</taxon>
        <taxon>Sphingobium</taxon>
    </lineage>
</organism>